<proteinExistence type="predicted"/>
<reference evidence="1" key="1">
    <citation type="submission" date="2020-05" db="EMBL/GenBank/DDBJ databases">
        <title>Large-scale comparative analyses of tick genomes elucidate their genetic diversity and vector capacities.</title>
        <authorList>
            <person name="Jia N."/>
            <person name="Wang J."/>
            <person name="Shi W."/>
            <person name="Du L."/>
            <person name="Sun Y."/>
            <person name="Zhan W."/>
            <person name="Jiang J."/>
            <person name="Wang Q."/>
            <person name="Zhang B."/>
            <person name="Ji P."/>
            <person name="Sakyi L.B."/>
            <person name="Cui X."/>
            <person name="Yuan T."/>
            <person name="Jiang B."/>
            <person name="Yang W."/>
            <person name="Lam T.T.-Y."/>
            <person name="Chang Q."/>
            <person name="Ding S."/>
            <person name="Wang X."/>
            <person name="Zhu J."/>
            <person name="Ruan X."/>
            <person name="Zhao L."/>
            <person name="Wei J."/>
            <person name="Que T."/>
            <person name="Du C."/>
            <person name="Cheng J."/>
            <person name="Dai P."/>
            <person name="Han X."/>
            <person name="Huang E."/>
            <person name="Gao Y."/>
            <person name="Liu J."/>
            <person name="Shao H."/>
            <person name="Ye R."/>
            <person name="Li L."/>
            <person name="Wei W."/>
            <person name="Wang X."/>
            <person name="Wang C."/>
            <person name="Yang T."/>
            <person name="Huo Q."/>
            <person name="Li W."/>
            <person name="Guo W."/>
            <person name="Chen H."/>
            <person name="Zhou L."/>
            <person name="Ni X."/>
            <person name="Tian J."/>
            <person name="Zhou Y."/>
            <person name="Sheng Y."/>
            <person name="Liu T."/>
            <person name="Pan Y."/>
            <person name="Xia L."/>
            <person name="Li J."/>
            <person name="Zhao F."/>
            <person name="Cao W."/>
        </authorList>
    </citation>
    <scope>NUCLEOTIDE SEQUENCE</scope>
    <source>
        <strain evidence="1">Hyas-2018</strain>
    </source>
</reference>
<evidence type="ECO:0000313" key="2">
    <source>
        <dbReference type="Proteomes" id="UP000821845"/>
    </source>
</evidence>
<accession>A0ACB7S1N3</accession>
<dbReference type="EMBL" id="CM023486">
    <property type="protein sequence ID" value="KAH6928515.1"/>
    <property type="molecule type" value="Genomic_DNA"/>
</dbReference>
<comment type="caution">
    <text evidence="1">The sequence shown here is derived from an EMBL/GenBank/DDBJ whole genome shotgun (WGS) entry which is preliminary data.</text>
</comment>
<dbReference type="Proteomes" id="UP000821845">
    <property type="component" value="Chromosome 6"/>
</dbReference>
<name>A0ACB7S1N3_HYAAI</name>
<protein>
    <submittedName>
        <fullName evidence="1">Uncharacterized protein</fullName>
    </submittedName>
</protein>
<gene>
    <name evidence="1" type="ORF">HPB50_016852</name>
</gene>
<evidence type="ECO:0000313" key="1">
    <source>
        <dbReference type="EMBL" id="KAH6928515.1"/>
    </source>
</evidence>
<keyword evidence="2" id="KW-1185">Reference proteome</keyword>
<organism evidence="1 2">
    <name type="scientific">Hyalomma asiaticum</name>
    <name type="common">Tick</name>
    <dbReference type="NCBI Taxonomy" id="266040"/>
    <lineage>
        <taxon>Eukaryota</taxon>
        <taxon>Metazoa</taxon>
        <taxon>Ecdysozoa</taxon>
        <taxon>Arthropoda</taxon>
        <taxon>Chelicerata</taxon>
        <taxon>Arachnida</taxon>
        <taxon>Acari</taxon>
        <taxon>Parasitiformes</taxon>
        <taxon>Ixodida</taxon>
        <taxon>Ixodoidea</taxon>
        <taxon>Ixodidae</taxon>
        <taxon>Hyalomminae</taxon>
        <taxon>Hyalomma</taxon>
    </lineage>
</organism>
<sequence length="90" mass="10022">MGSCPAAAAALKVWQRRPSSSLKAHGVEVATREHFFLRNTGFNEAMVSIVRPLQGPQDIQLELRTSIYHHGQYSGSALAKIIIYVTEHEF</sequence>